<keyword evidence="3" id="KW-1185">Reference proteome</keyword>
<dbReference type="AlphaFoldDB" id="A0A1I1XRL5"/>
<feature type="transmembrane region" description="Helical" evidence="1">
    <location>
        <begin position="7"/>
        <end position="25"/>
    </location>
</feature>
<reference evidence="2 3" key="1">
    <citation type="submission" date="2016-10" db="EMBL/GenBank/DDBJ databases">
        <authorList>
            <person name="Varghese N."/>
            <person name="Submissions S."/>
        </authorList>
    </citation>
    <scope>NUCLEOTIDE SEQUENCE [LARGE SCALE GENOMIC DNA]</scope>
    <source>
        <strain evidence="3">YIM D21,KCTC 23444,ACCC 10710</strain>
    </source>
</reference>
<evidence type="ECO:0000313" key="3">
    <source>
        <dbReference type="Proteomes" id="UP000325289"/>
    </source>
</evidence>
<organism evidence="2 3">
    <name type="scientific">Roseivivax sediminis</name>
    <dbReference type="NCBI Taxonomy" id="936889"/>
    <lineage>
        <taxon>Bacteria</taxon>
        <taxon>Pseudomonadati</taxon>
        <taxon>Pseudomonadota</taxon>
        <taxon>Alphaproteobacteria</taxon>
        <taxon>Rhodobacterales</taxon>
        <taxon>Roseobacteraceae</taxon>
        <taxon>Roseivivax</taxon>
    </lineage>
</organism>
<evidence type="ECO:0000256" key="1">
    <source>
        <dbReference type="SAM" id="Phobius"/>
    </source>
</evidence>
<protein>
    <submittedName>
        <fullName evidence="2">Uncharacterized protein</fullName>
    </submittedName>
</protein>
<keyword evidence="1" id="KW-1133">Transmembrane helix</keyword>
<keyword evidence="1" id="KW-0472">Membrane</keyword>
<accession>A0A1I1XRL5</accession>
<gene>
    <name evidence="2" type="ORF">SAMN04515678_10657</name>
</gene>
<dbReference type="EMBL" id="FOMS01000006">
    <property type="protein sequence ID" value="SFE08423.1"/>
    <property type="molecule type" value="Genomic_DNA"/>
</dbReference>
<name>A0A1I1XRL5_9RHOB</name>
<proteinExistence type="predicted"/>
<keyword evidence="1" id="KW-0812">Transmembrane</keyword>
<dbReference type="RefSeq" id="WP_188129659.1">
    <property type="nucleotide sequence ID" value="NZ_FOMS01000006.1"/>
</dbReference>
<dbReference type="Proteomes" id="UP000325289">
    <property type="component" value="Unassembled WGS sequence"/>
</dbReference>
<evidence type="ECO:0000313" key="2">
    <source>
        <dbReference type="EMBL" id="SFE08423.1"/>
    </source>
</evidence>
<sequence length="50" mass="5576">MGRILKWLFYLVLLGAVLLVVYAYVAEPLGLDSFAPAPEEVRQPVDLDVD</sequence>